<feature type="compositionally biased region" description="Polar residues" evidence="2">
    <location>
        <begin position="1"/>
        <end position="14"/>
    </location>
</feature>
<dbReference type="InterPro" id="IPR013087">
    <property type="entry name" value="Znf_C2H2_type"/>
</dbReference>
<organism evidence="4 5">
    <name type="scientific">Emericellopsis atlantica</name>
    <dbReference type="NCBI Taxonomy" id="2614577"/>
    <lineage>
        <taxon>Eukaryota</taxon>
        <taxon>Fungi</taxon>
        <taxon>Dikarya</taxon>
        <taxon>Ascomycota</taxon>
        <taxon>Pezizomycotina</taxon>
        <taxon>Sordariomycetes</taxon>
        <taxon>Hypocreomycetidae</taxon>
        <taxon>Hypocreales</taxon>
        <taxon>Bionectriaceae</taxon>
        <taxon>Emericellopsis</taxon>
    </lineage>
</organism>
<sequence length="718" mass="78934">MSSQDNAPEQTSAAEPQLFPMLPFRLRDREIPGQFAKAHTPASASPKLREPRIKQSPRSLVLGRESTHVRSPTESSMSTLSSAPDSATTCSMSVLGSPSSLGYASDFHDYQDIIAGSRPASRVLHRHKPSDGTCSTFVNDDEDDPYFGAMLYCSGKVPVAPVEATPERNTVHQSRPDSPSAILVSPSVQDASEAHLTFYEESLPSRSPEPASTPLAEKAEKWESESTASVECSADDADTILDYTLQMAYGVDLEASSLDVPRARQIARNFVRQLGQTMYQSGLNGPDQNGMDFSNSNSSTPGNSGGSHRDGKRKKQPGGGKRDDGTDDLSEGEGYGLLPVKKPKPNPPEEEPLRLSCPFRKRNPNRFNVRDHHSCAMTYFPKFAELRQHIVKQHKRDEQSAFVCDRCNRDFAARKELRDHQRLPREQICEISDHDPESGIDGPTSVKLLSRKRASGTSPEIQWREVWNILFPDDDDSRVPTYQFTPVIEHVEISDAYQNAFSHLLQSLSGMFANPATLDTLATKFHQCFLETVQRCETEAQSMPYANRSNKRGEQLATAASTGMQLRKPTDIASKRDSGVSMNDEGSDESGSVLDLSYKNSVRTVQSSVRNSHPPSASNRELAPARPPSAIYDPMPFPIPLSASATPLPGAPSLLGATDMQAWTQDVMMPFPQATHGFGIGPADMHVPHGMSDTSWQHSFYDPSEDTDGMRNDLSGFM</sequence>
<feature type="domain" description="C2H2-type" evidence="3">
    <location>
        <begin position="402"/>
        <end position="423"/>
    </location>
</feature>
<dbReference type="PANTHER" id="PTHR38166:SF1">
    <property type="entry name" value="C2H2-TYPE DOMAIN-CONTAINING PROTEIN"/>
    <property type="match status" value="1"/>
</dbReference>
<dbReference type="AlphaFoldDB" id="A0A9P7ZRG0"/>
<evidence type="ECO:0000256" key="2">
    <source>
        <dbReference type="SAM" id="MobiDB-lite"/>
    </source>
</evidence>
<dbReference type="GO" id="GO:0008270">
    <property type="term" value="F:zinc ion binding"/>
    <property type="evidence" value="ECO:0007669"/>
    <property type="project" value="UniProtKB-KW"/>
</dbReference>
<protein>
    <recommendedName>
        <fullName evidence="3">C2H2-type domain-containing protein</fullName>
    </recommendedName>
</protein>
<feature type="compositionally biased region" description="Low complexity" evidence="2">
    <location>
        <begin position="72"/>
        <end position="82"/>
    </location>
</feature>
<feature type="region of interest" description="Disordered" evidence="2">
    <location>
        <begin position="1"/>
        <end position="21"/>
    </location>
</feature>
<feature type="region of interest" description="Disordered" evidence="2">
    <location>
        <begin position="35"/>
        <end position="86"/>
    </location>
</feature>
<feature type="region of interest" description="Disordered" evidence="2">
    <location>
        <begin position="279"/>
        <end position="357"/>
    </location>
</feature>
<evidence type="ECO:0000259" key="3">
    <source>
        <dbReference type="PROSITE" id="PS50157"/>
    </source>
</evidence>
<dbReference type="GeneID" id="70293983"/>
<evidence type="ECO:0000313" key="5">
    <source>
        <dbReference type="Proteomes" id="UP000887229"/>
    </source>
</evidence>
<name>A0A9P7ZRG0_9HYPO</name>
<dbReference type="PANTHER" id="PTHR38166">
    <property type="entry name" value="C2H2-TYPE DOMAIN-CONTAINING PROTEIN-RELATED"/>
    <property type="match status" value="1"/>
</dbReference>
<feature type="compositionally biased region" description="Polar residues" evidence="2">
    <location>
        <begin position="279"/>
        <end position="293"/>
    </location>
</feature>
<dbReference type="Proteomes" id="UP000887229">
    <property type="component" value="Unassembled WGS sequence"/>
</dbReference>
<evidence type="ECO:0000313" key="4">
    <source>
        <dbReference type="EMBL" id="KAG9256855.1"/>
    </source>
</evidence>
<dbReference type="OrthoDB" id="610608at2759"/>
<keyword evidence="1" id="KW-0862">Zinc</keyword>
<keyword evidence="1" id="KW-0863">Zinc-finger</keyword>
<feature type="compositionally biased region" description="Polar residues" evidence="2">
    <location>
        <begin position="598"/>
        <end position="619"/>
    </location>
</feature>
<dbReference type="PROSITE" id="PS50157">
    <property type="entry name" value="ZINC_FINGER_C2H2_2"/>
    <property type="match status" value="1"/>
</dbReference>
<comment type="caution">
    <text evidence="4">The sequence shown here is derived from an EMBL/GenBank/DDBJ whole genome shotgun (WGS) entry which is preliminary data.</text>
</comment>
<feature type="compositionally biased region" description="Basic and acidic residues" evidence="2">
    <location>
        <begin position="568"/>
        <end position="578"/>
    </location>
</feature>
<dbReference type="EMBL" id="MU251247">
    <property type="protein sequence ID" value="KAG9256855.1"/>
    <property type="molecule type" value="Genomic_DNA"/>
</dbReference>
<feature type="region of interest" description="Disordered" evidence="2">
    <location>
        <begin position="544"/>
        <end position="629"/>
    </location>
</feature>
<reference evidence="4" key="1">
    <citation type="journal article" date="2021" name="IMA Fungus">
        <title>Genomic characterization of three marine fungi, including Emericellopsis atlantica sp. nov. with signatures of a generalist lifestyle and marine biomass degradation.</title>
        <authorList>
            <person name="Hagestad O.C."/>
            <person name="Hou L."/>
            <person name="Andersen J.H."/>
            <person name="Hansen E.H."/>
            <person name="Altermark B."/>
            <person name="Li C."/>
            <person name="Kuhnert E."/>
            <person name="Cox R.J."/>
            <person name="Crous P.W."/>
            <person name="Spatafora J.W."/>
            <person name="Lail K."/>
            <person name="Amirebrahimi M."/>
            <person name="Lipzen A."/>
            <person name="Pangilinan J."/>
            <person name="Andreopoulos W."/>
            <person name="Hayes R.D."/>
            <person name="Ng V."/>
            <person name="Grigoriev I.V."/>
            <person name="Jackson S.A."/>
            <person name="Sutton T.D.S."/>
            <person name="Dobson A.D.W."/>
            <person name="Rama T."/>
        </authorList>
    </citation>
    <scope>NUCLEOTIDE SEQUENCE</scope>
    <source>
        <strain evidence="4">TS7</strain>
    </source>
</reference>
<proteinExistence type="predicted"/>
<dbReference type="RefSeq" id="XP_046120779.1">
    <property type="nucleotide sequence ID" value="XM_046263080.1"/>
</dbReference>
<evidence type="ECO:0000256" key="1">
    <source>
        <dbReference type="PROSITE-ProRule" id="PRU00042"/>
    </source>
</evidence>
<gene>
    <name evidence="4" type="ORF">F5Z01DRAFT_649228</name>
</gene>
<keyword evidence="1" id="KW-0479">Metal-binding</keyword>
<keyword evidence="5" id="KW-1185">Reference proteome</keyword>
<accession>A0A9P7ZRG0</accession>
<feature type="region of interest" description="Disordered" evidence="2">
    <location>
        <begin position="200"/>
        <end position="233"/>
    </location>
</feature>